<dbReference type="InParanoid" id="B0CXC8"/>
<dbReference type="KEGG" id="lbc:LACBIDRAFT_308853"/>
<evidence type="ECO:0000313" key="2">
    <source>
        <dbReference type="Proteomes" id="UP000001194"/>
    </source>
</evidence>
<dbReference type="Proteomes" id="UP000001194">
    <property type="component" value="Unassembled WGS sequence"/>
</dbReference>
<dbReference type="AlphaFoldDB" id="B0CXC8"/>
<sequence length="175" mass="18763">MLLFFAMQCADVMSDQTVSQNTTVPASQGKTFEQALVRWIPLPMLPMPPCMLLGTRGEQDLNLPYGAALLTYLFHCPSNDGDTLDTNNAVVPAVIVQEVGLPADEMLDATDALVVSAIIAQKVGLHADELEAINTGTDSGNGHETHKFAIDLNIPTASANSNLRSLREGLRNTSK</sequence>
<organism evidence="2">
    <name type="scientific">Laccaria bicolor (strain S238N-H82 / ATCC MYA-4686)</name>
    <name type="common">Bicoloured deceiver</name>
    <name type="synonym">Laccaria laccata var. bicolor</name>
    <dbReference type="NCBI Taxonomy" id="486041"/>
    <lineage>
        <taxon>Eukaryota</taxon>
        <taxon>Fungi</taxon>
        <taxon>Dikarya</taxon>
        <taxon>Basidiomycota</taxon>
        <taxon>Agaricomycotina</taxon>
        <taxon>Agaricomycetes</taxon>
        <taxon>Agaricomycetidae</taxon>
        <taxon>Agaricales</taxon>
        <taxon>Agaricineae</taxon>
        <taxon>Hydnangiaceae</taxon>
        <taxon>Laccaria</taxon>
    </lineage>
</organism>
<dbReference type="HOGENOM" id="CLU_1532826_0_0_1"/>
<dbReference type="GeneID" id="6071801"/>
<name>B0CXC8_LACBS</name>
<evidence type="ECO:0000313" key="1">
    <source>
        <dbReference type="EMBL" id="EDR13236.1"/>
    </source>
</evidence>
<dbReference type="RefSeq" id="XP_001875734.1">
    <property type="nucleotide sequence ID" value="XM_001875699.1"/>
</dbReference>
<reference evidence="1 2" key="1">
    <citation type="journal article" date="2008" name="Nature">
        <title>The genome of Laccaria bicolor provides insights into mycorrhizal symbiosis.</title>
        <authorList>
            <person name="Martin F."/>
            <person name="Aerts A."/>
            <person name="Ahren D."/>
            <person name="Brun A."/>
            <person name="Danchin E.G.J."/>
            <person name="Duchaussoy F."/>
            <person name="Gibon J."/>
            <person name="Kohler A."/>
            <person name="Lindquist E."/>
            <person name="Pereda V."/>
            <person name="Salamov A."/>
            <person name="Shapiro H.J."/>
            <person name="Wuyts J."/>
            <person name="Blaudez D."/>
            <person name="Buee M."/>
            <person name="Brokstein P."/>
            <person name="Canbaeck B."/>
            <person name="Cohen D."/>
            <person name="Courty P.E."/>
            <person name="Coutinho P.M."/>
            <person name="Delaruelle C."/>
            <person name="Detter J.C."/>
            <person name="Deveau A."/>
            <person name="DiFazio S."/>
            <person name="Duplessis S."/>
            <person name="Fraissinet-Tachet L."/>
            <person name="Lucic E."/>
            <person name="Frey-Klett P."/>
            <person name="Fourrey C."/>
            <person name="Feussner I."/>
            <person name="Gay G."/>
            <person name="Grimwood J."/>
            <person name="Hoegger P.J."/>
            <person name="Jain P."/>
            <person name="Kilaru S."/>
            <person name="Labbe J."/>
            <person name="Lin Y.C."/>
            <person name="Legue V."/>
            <person name="Le Tacon F."/>
            <person name="Marmeisse R."/>
            <person name="Melayah D."/>
            <person name="Montanini B."/>
            <person name="Muratet M."/>
            <person name="Nehls U."/>
            <person name="Niculita-Hirzel H."/>
            <person name="Oudot-Le Secq M.P."/>
            <person name="Peter M."/>
            <person name="Quesneville H."/>
            <person name="Rajashekar B."/>
            <person name="Reich M."/>
            <person name="Rouhier N."/>
            <person name="Schmutz J."/>
            <person name="Yin T."/>
            <person name="Chalot M."/>
            <person name="Henrissat B."/>
            <person name="Kuees U."/>
            <person name="Lucas S."/>
            <person name="Van de Peer Y."/>
            <person name="Podila G.K."/>
            <person name="Polle A."/>
            <person name="Pukkila P.J."/>
            <person name="Richardson P.M."/>
            <person name="Rouze P."/>
            <person name="Sanders I.R."/>
            <person name="Stajich J.E."/>
            <person name="Tunlid A."/>
            <person name="Tuskan G."/>
            <person name="Grigoriev I.V."/>
        </authorList>
    </citation>
    <scope>NUCLEOTIDE SEQUENCE [LARGE SCALE GENOMIC DNA]</scope>
    <source>
        <strain evidence="2">S238N-H82 / ATCC MYA-4686</strain>
    </source>
</reference>
<accession>B0CXC8</accession>
<protein>
    <submittedName>
        <fullName evidence="1">Predicted protein</fullName>
    </submittedName>
</protein>
<gene>
    <name evidence="1" type="ORF">LACBIDRAFT_308853</name>
</gene>
<keyword evidence="2" id="KW-1185">Reference proteome</keyword>
<proteinExistence type="predicted"/>
<dbReference type="EMBL" id="DS547093">
    <property type="protein sequence ID" value="EDR13236.1"/>
    <property type="molecule type" value="Genomic_DNA"/>
</dbReference>